<dbReference type="InterPro" id="IPR031490">
    <property type="entry name" value="UBZ2_FAAP20"/>
</dbReference>
<evidence type="ECO:0000313" key="4">
    <source>
        <dbReference type="Proteomes" id="UP001059041"/>
    </source>
</evidence>
<dbReference type="EMBL" id="JAFHDT010000017">
    <property type="protein sequence ID" value="KAI7798049.1"/>
    <property type="molecule type" value="Genomic_DNA"/>
</dbReference>
<name>A0A9W7WG71_TRIRA</name>
<feature type="compositionally biased region" description="Low complexity" evidence="1">
    <location>
        <begin position="307"/>
        <end position="317"/>
    </location>
</feature>
<feature type="compositionally biased region" description="Gly residues" evidence="1">
    <location>
        <begin position="332"/>
        <end position="342"/>
    </location>
</feature>
<feature type="compositionally biased region" description="Polar residues" evidence="1">
    <location>
        <begin position="226"/>
        <end position="244"/>
    </location>
</feature>
<organism evidence="3 4">
    <name type="scientific">Triplophysa rosa</name>
    <name type="common">Cave loach</name>
    <dbReference type="NCBI Taxonomy" id="992332"/>
    <lineage>
        <taxon>Eukaryota</taxon>
        <taxon>Metazoa</taxon>
        <taxon>Chordata</taxon>
        <taxon>Craniata</taxon>
        <taxon>Vertebrata</taxon>
        <taxon>Euteleostomi</taxon>
        <taxon>Actinopterygii</taxon>
        <taxon>Neopterygii</taxon>
        <taxon>Teleostei</taxon>
        <taxon>Ostariophysi</taxon>
        <taxon>Cypriniformes</taxon>
        <taxon>Nemacheilidae</taxon>
        <taxon>Triplophysa</taxon>
    </lineage>
</organism>
<proteinExistence type="predicted"/>
<feature type="domain" description="UBZ2-type" evidence="2">
    <location>
        <begin position="361"/>
        <end position="397"/>
    </location>
</feature>
<keyword evidence="4" id="KW-1185">Reference proteome</keyword>
<evidence type="ECO:0000313" key="3">
    <source>
        <dbReference type="EMBL" id="KAI7798049.1"/>
    </source>
</evidence>
<feature type="compositionally biased region" description="Basic and acidic residues" evidence="1">
    <location>
        <begin position="170"/>
        <end position="183"/>
    </location>
</feature>
<dbReference type="PANTHER" id="PTHR37862">
    <property type="entry name" value="FANCONI ANEMIA CORE COMPLEX-ASSOCIATED PROTEIN 20"/>
    <property type="match status" value="1"/>
</dbReference>
<gene>
    <name evidence="3" type="ORF">IRJ41_021307</name>
</gene>
<dbReference type="PANTHER" id="PTHR37862:SF1">
    <property type="entry name" value="FANCONI ANEMIA CORE COMPLEX-ASSOCIATED PROTEIN 20"/>
    <property type="match status" value="1"/>
</dbReference>
<reference evidence="3" key="1">
    <citation type="submission" date="2021-02" db="EMBL/GenBank/DDBJ databases">
        <title>Comparative genomics reveals that relaxation of natural selection precedes convergent phenotypic evolution of cavefish.</title>
        <authorList>
            <person name="Peng Z."/>
        </authorList>
    </citation>
    <scope>NUCLEOTIDE SEQUENCE</scope>
    <source>
        <tissue evidence="3">Muscle</tissue>
    </source>
</reference>
<dbReference type="Pfam" id="PF15750">
    <property type="entry name" value="UBZ_FAAP20"/>
    <property type="match status" value="1"/>
</dbReference>
<feature type="compositionally biased region" description="Polar residues" evidence="1">
    <location>
        <begin position="17"/>
        <end position="28"/>
    </location>
</feature>
<dbReference type="GO" id="GO:0043130">
    <property type="term" value="F:ubiquitin binding"/>
    <property type="evidence" value="ECO:0007669"/>
    <property type="project" value="InterPro"/>
</dbReference>
<protein>
    <submittedName>
        <fullName evidence="3">Fibroin heavy chain</fullName>
    </submittedName>
</protein>
<evidence type="ECO:0000259" key="2">
    <source>
        <dbReference type="PROSITE" id="PS51906"/>
    </source>
</evidence>
<evidence type="ECO:0000256" key="1">
    <source>
        <dbReference type="SAM" id="MobiDB-lite"/>
    </source>
</evidence>
<feature type="region of interest" description="Disordered" evidence="1">
    <location>
        <begin position="1"/>
        <end position="28"/>
    </location>
</feature>
<feature type="region of interest" description="Disordered" evidence="1">
    <location>
        <begin position="226"/>
        <end position="347"/>
    </location>
</feature>
<sequence>MMSKLKRKKPAVENCRPEQQSVVKNTSESFRRVQESHCSKTLTDSSPGGAVPWWERSELNDVERIWALTLTALCPTLQTHQEECIPQLPPPSSTLLQGAPVEKVSDWKWGSPNKDFDLPDLPAPSYALHPPPVNDPTSRPPTVEDTGESTARTDQGEGASVCDLQPTQHQHLEGHASLDKQSDRLGPARKVSQRGEITDDHGNAAVKMCSSLKRPLSYEEGERIKLNTNSPSVHRYGQNSSVPTGRQGREGEKRGGLGNQVVASGSGAGGSKLRVGTKQGAGGSGTQLKTKPGAGGATSGLGIKSRAGGSESELGTESGAGGSGSGLRTKTGAGGSGSGLGTKSGESMLSLEIKPESKSELECCPMCLMAFPAGFSQMECDGHLAQCLSEMHEDIVW</sequence>
<dbReference type="PROSITE" id="PS51906">
    <property type="entry name" value="ZF_UBZ2"/>
    <property type="match status" value="1"/>
</dbReference>
<comment type="caution">
    <text evidence="3">The sequence shown here is derived from an EMBL/GenBank/DDBJ whole genome shotgun (WGS) entry which is preliminary data.</text>
</comment>
<dbReference type="InterPro" id="IPR052689">
    <property type="entry name" value="FA_core_complex_assoc"/>
</dbReference>
<feature type="region of interest" description="Disordered" evidence="1">
    <location>
        <begin position="115"/>
        <end position="203"/>
    </location>
</feature>
<accession>A0A9W7WG71</accession>
<dbReference type="AlphaFoldDB" id="A0A9W7WG71"/>
<dbReference type="Proteomes" id="UP001059041">
    <property type="component" value="Linkage Group LG17"/>
</dbReference>
<dbReference type="GO" id="GO:0043240">
    <property type="term" value="C:Fanconi anaemia nuclear complex"/>
    <property type="evidence" value="ECO:0007669"/>
    <property type="project" value="TreeGrafter"/>
</dbReference>